<comment type="caution">
    <text evidence="2">The sequence shown here is derived from an EMBL/GenBank/DDBJ whole genome shotgun (WGS) entry which is preliminary data.</text>
</comment>
<accession>A0A550C9G0</accession>
<dbReference type="Proteomes" id="UP000320762">
    <property type="component" value="Unassembled WGS sequence"/>
</dbReference>
<dbReference type="EMBL" id="VDMD01000016">
    <property type="protein sequence ID" value="TRM61437.1"/>
    <property type="molecule type" value="Genomic_DNA"/>
</dbReference>
<dbReference type="OrthoDB" id="3262473at2759"/>
<evidence type="ECO:0000256" key="1">
    <source>
        <dbReference type="SAM" id="MobiDB-lite"/>
    </source>
</evidence>
<keyword evidence="3" id="KW-1185">Reference proteome</keyword>
<gene>
    <name evidence="2" type="ORF">BD626DRAFT_570657</name>
</gene>
<sequence length="180" mass="19987">MQPPVLDGQLRTGSVAFASHNGIDNVPTDDMGEEPWDEDDVEDNRDGQAFVDSAEYKSANGVLYELHALQRHRLLFAPPSALLQAERIPASYQQAPSKGHPYLQDPPLRTEKVLGRISQDSHLRPAEGHHDRRHDNKCGTVIAELTAEEQLVKERYEDANRALGALFLSRRRAADAAGDT</sequence>
<evidence type="ECO:0000313" key="2">
    <source>
        <dbReference type="EMBL" id="TRM61437.1"/>
    </source>
</evidence>
<feature type="region of interest" description="Disordered" evidence="1">
    <location>
        <begin position="17"/>
        <end position="42"/>
    </location>
</feature>
<reference evidence="2 3" key="1">
    <citation type="journal article" date="2019" name="New Phytol.">
        <title>Comparative genomics reveals unique wood-decay strategies and fruiting body development in the Schizophyllaceae.</title>
        <authorList>
            <person name="Almasi E."/>
            <person name="Sahu N."/>
            <person name="Krizsan K."/>
            <person name="Balint B."/>
            <person name="Kovacs G.M."/>
            <person name="Kiss B."/>
            <person name="Cseklye J."/>
            <person name="Drula E."/>
            <person name="Henrissat B."/>
            <person name="Nagy I."/>
            <person name="Chovatia M."/>
            <person name="Adam C."/>
            <person name="LaButti K."/>
            <person name="Lipzen A."/>
            <person name="Riley R."/>
            <person name="Grigoriev I.V."/>
            <person name="Nagy L.G."/>
        </authorList>
    </citation>
    <scope>NUCLEOTIDE SEQUENCE [LARGE SCALE GENOMIC DNA]</scope>
    <source>
        <strain evidence="2 3">NL-1724</strain>
    </source>
</reference>
<evidence type="ECO:0000313" key="3">
    <source>
        <dbReference type="Proteomes" id="UP000320762"/>
    </source>
</evidence>
<dbReference type="AlphaFoldDB" id="A0A550C9G0"/>
<proteinExistence type="predicted"/>
<feature type="compositionally biased region" description="Acidic residues" evidence="1">
    <location>
        <begin position="30"/>
        <end position="42"/>
    </location>
</feature>
<name>A0A550C9G0_9AGAR</name>
<organism evidence="2 3">
    <name type="scientific">Schizophyllum amplum</name>
    <dbReference type="NCBI Taxonomy" id="97359"/>
    <lineage>
        <taxon>Eukaryota</taxon>
        <taxon>Fungi</taxon>
        <taxon>Dikarya</taxon>
        <taxon>Basidiomycota</taxon>
        <taxon>Agaricomycotina</taxon>
        <taxon>Agaricomycetes</taxon>
        <taxon>Agaricomycetidae</taxon>
        <taxon>Agaricales</taxon>
        <taxon>Schizophyllaceae</taxon>
        <taxon>Schizophyllum</taxon>
    </lineage>
</organism>
<protein>
    <submittedName>
        <fullName evidence="2">Uncharacterized protein</fullName>
    </submittedName>
</protein>